<organism evidence="2 3">
    <name type="scientific">Cryobacterium melibiosiphilum</name>
    <dbReference type="NCBI Taxonomy" id="995039"/>
    <lineage>
        <taxon>Bacteria</taxon>
        <taxon>Bacillati</taxon>
        <taxon>Actinomycetota</taxon>
        <taxon>Actinomycetes</taxon>
        <taxon>Micrococcales</taxon>
        <taxon>Microbacteriaceae</taxon>
        <taxon>Cryobacterium</taxon>
    </lineage>
</organism>
<evidence type="ECO:0000313" key="2">
    <source>
        <dbReference type="EMBL" id="RJT90043.1"/>
    </source>
</evidence>
<feature type="compositionally biased region" description="Acidic residues" evidence="1">
    <location>
        <begin position="143"/>
        <end position="156"/>
    </location>
</feature>
<feature type="compositionally biased region" description="Basic and acidic residues" evidence="1">
    <location>
        <begin position="119"/>
        <end position="135"/>
    </location>
</feature>
<accession>A0A3A5MSE9</accession>
<evidence type="ECO:0000313" key="3">
    <source>
        <dbReference type="Proteomes" id="UP000272015"/>
    </source>
</evidence>
<proteinExistence type="predicted"/>
<protein>
    <submittedName>
        <fullName evidence="2">Uncharacterized protein</fullName>
    </submittedName>
</protein>
<feature type="region of interest" description="Disordered" evidence="1">
    <location>
        <begin position="110"/>
        <end position="156"/>
    </location>
</feature>
<reference evidence="2 3" key="1">
    <citation type="submission" date="2018-09" db="EMBL/GenBank/DDBJ databases">
        <title>Novel species of Cryobacterium.</title>
        <authorList>
            <person name="Liu Q."/>
            <person name="Xin Y.-H."/>
        </authorList>
    </citation>
    <scope>NUCLEOTIDE SEQUENCE [LARGE SCALE GENOMIC DNA]</scope>
    <source>
        <strain evidence="2 3">Hh39</strain>
    </source>
</reference>
<gene>
    <name evidence="2" type="ORF">D6T64_05080</name>
</gene>
<dbReference type="EMBL" id="QZVS01000065">
    <property type="protein sequence ID" value="RJT90043.1"/>
    <property type="molecule type" value="Genomic_DNA"/>
</dbReference>
<comment type="caution">
    <text evidence="2">The sequence shown here is derived from an EMBL/GenBank/DDBJ whole genome shotgun (WGS) entry which is preliminary data.</text>
</comment>
<dbReference type="Proteomes" id="UP000272015">
    <property type="component" value="Unassembled WGS sequence"/>
</dbReference>
<keyword evidence="3" id="KW-1185">Reference proteome</keyword>
<name>A0A3A5MSE9_9MICO</name>
<sequence>MDVEGLTELEKLGITVTGGQSDSLSVRISGRLGLIGLTHRPKTMFSEDFSLGDDGLFPRNTGRACLFYSSNFTGLARFTLVETNTAKEDFFLHGCEVIDEIEFDRVALAPSSDIDPETTNEHDNLDDIFPERGEGESYVGEGSDVDTDEFGDATAV</sequence>
<dbReference type="AlphaFoldDB" id="A0A3A5MSE9"/>
<evidence type="ECO:0000256" key="1">
    <source>
        <dbReference type="SAM" id="MobiDB-lite"/>
    </source>
</evidence>